<comment type="caution">
    <text evidence="3">The sequence shown here is derived from an EMBL/GenBank/DDBJ whole genome shotgun (WGS) entry which is preliminary data.</text>
</comment>
<name>A0A5J5HXB3_9SPHN</name>
<feature type="signal peptide" evidence="1">
    <location>
        <begin position="1"/>
        <end position="25"/>
    </location>
</feature>
<sequence>MSLNLRFLAVCASLAFPFLAPAVHAQTSQPRCVEFEILGRGVDKVYNPYRPNDAVDNFTVRATRLSSAVTSVRFLLVDTTPQGNMPKFGVNGPADYGIDWVQDQRRPVFVTGAQAITELNSAMIMFNGRQNTETTVFRLNIPRGQTAIAGRQVERLAVRYQCFAGRDDLGSQLDQFNGLMELSLNIPRIVSAFVGGAGQQHGEIAFGTLGSASNLTKSVSVSVMSTLPYAVDISSQNGLRLQRGRPGEGNIGYRLGIAGLQVTSDATMQCPVTPMPSGESRLVQVTLDGTSVKSQPAGDYSDTITLTFRPNDGYVAGQCRIDNKPPPL</sequence>
<evidence type="ECO:0000313" key="2">
    <source>
        <dbReference type="EMBL" id="KAA9014338.1"/>
    </source>
</evidence>
<dbReference type="RefSeq" id="WP_150426532.1">
    <property type="nucleotide sequence ID" value="NZ_VYQA01000013.1"/>
</dbReference>
<dbReference type="EMBL" id="VYQB01000013">
    <property type="protein sequence ID" value="KAA9014338.1"/>
    <property type="molecule type" value="Genomic_DNA"/>
</dbReference>
<evidence type="ECO:0000313" key="5">
    <source>
        <dbReference type="Proteomes" id="UP000326364"/>
    </source>
</evidence>
<evidence type="ECO:0000313" key="3">
    <source>
        <dbReference type="EMBL" id="KAA9027427.1"/>
    </source>
</evidence>
<feature type="chain" id="PRO_5023915448" evidence="1">
    <location>
        <begin position="26"/>
        <end position="328"/>
    </location>
</feature>
<organism evidence="3 4">
    <name type="scientific">Sphingobium limneticum</name>
    <dbReference type="NCBI Taxonomy" id="1007511"/>
    <lineage>
        <taxon>Bacteria</taxon>
        <taxon>Pseudomonadati</taxon>
        <taxon>Pseudomonadota</taxon>
        <taxon>Alphaproteobacteria</taxon>
        <taxon>Sphingomonadales</taxon>
        <taxon>Sphingomonadaceae</taxon>
        <taxon>Sphingobium</taxon>
    </lineage>
</organism>
<protein>
    <submittedName>
        <fullName evidence="3">Uncharacterized protein</fullName>
    </submittedName>
</protein>
<gene>
    <name evidence="3" type="ORF">F4U95_17060</name>
    <name evidence="2" type="ORF">F4U96_16935</name>
</gene>
<evidence type="ECO:0000313" key="4">
    <source>
        <dbReference type="Proteomes" id="UP000325933"/>
    </source>
</evidence>
<accession>A0A5J5HXB3</accession>
<dbReference type="Proteomes" id="UP000325933">
    <property type="component" value="Unassembled WGS sequence"/>
</dbReference>
<keyword evidence="5" id="KW-1185">Reference proteome</keyword>
<dbReference type="EMBL" id="VYQA01000013">
    <property type="protein sequence ID" value="KAA9027427.1"/>
    <property type="molecule type" value="Genomic_DNA"/>
</dbReference>
<evidence type="ECO:0000256" key="1">
    <source>
        <dbReference type="SAM" id="SignalP"/>
    </source>
</evidence>
<dbReference type="Proteomes" id="UP000326364">
    <property type="component" value="Unassembled WGS sequence"/>
</dbReference>
<reference evidence="4 5" key="1">
    <citation type="submission" date="2019-09" db="EMBL/GenBank/DDBJ databases">
        <authorList>
            <person name="Feng G."/>
        </authorList>
    </citation>
    <scope>NUCLEOTIDE SEQUENCE [LARGE SCALE GENOMIC DNA]</scope>
    <source>
        <strain evidence="3 4">KACC 19283</strain>
        <strain evidence="2 5">KACC 19284</strain>
    </source>
</reference>
<proteinExistence type="predicted"/>
<dbReference type="AlphaFoldDB" id="A0A5J5HXB3"/>
<keyword evidence="1" id="KW-0732">Signal</keyword>